<dbReference type="InterPro" id="IPR036396">
    <property type="entry name" value="Cyt_P450_sf"/>
</dbReference>
<dbReference type="GO" id="GO:0005506">
    <property type="term" value="F:iron ion binding"/>
    <property type="evidence" value="ECO:0007669"/>
    <property type="project" value="InterPro"/>
</dbReference>
<dbReference type="GO" id="GO:0020037">
    <property type="term" value="F:heme binding"/>
    <property type="evidence" value="ECO:0007669"/>
    <property type="project" value="InterPro"/>
</dbReference>
<dbReference type="FunFam" id="1.10.630.10:FF:000026">
    <property type="entry name" value="Cytochrome P450 82C4"/>
    <property type="match status" value="1"/>
</dbReference>
<dbReference type="SUPFAM" id="SSF48264">
    <property type="entry name" value="Cytochrome P450"/>
    <property type="match status" value="1"/>
</dbReference>
<keyword evidence="3 7" id="KW-0479">Metal-binding</keyword>
<keyword evidence="9" id="KW-0472">Membrane</keyword>
<accession>A0AAD8NE60</accession>
<sequence>MDSVSSYLYLLGLLLIIAALYLYAQLSNYNLPPTPFPALPIFGHLYLLKKPLHKTLSALSIKYGPVFYFLYGSRGVLFVSSAAAAEECFTKNDIIFSNRPNLLFGKYIGNNFTSLVWSGYGDHWRNLRKLCVLEILSTYRLQKLSYIRIEEVKSMLKRLFKSSGDGMQEVEIKPLFFELMFNLLTRMIAGKRYYGEESKNSEEAKRFQEIIKETSRLANAFDMGDYVPVLRWFWFKDTENQFVELSKRRYEFVQGWIDQLRGSGNKGENKNLIQILLDLHEAEPDYYTDGFIISLMQALLQAGVSVAVDTLEWAMALLLNNPEVLHKAQNEIDNVVGKDGLISESHLAELPYLRYIIYETLRMYPVTRYLVPHESSEECTVGGFRVPRGTMLLVDVKAIQNDPKIWEEPDMYRPERFQEGKVDHGWLPFGAGRRKCPGEGLAMRIIVLALGALLQCFNWDRIGEEMLDMTEGDDYFSPKVVPLRAKCGARPSMISLLSEI</sequence>
<dbReference type="AlphaFoldDB" id="A0AAD8NE60"/>
<dbReference type="Gene3D" id="1.10.630.10">
    <property type="entry name" value="Cytochrome P450"/>
    <property type="match status" value="1"/>
</dbReference>
<evidence type="ECO:0000256" key="8">
    <source>
        <dbReference type="RuleBase" id="RU000461"/>
    </source>
</evidence>
<evidence type="ECO:0000256" key="3">
    <source>
        <dbReference type="ARBA" id="ARBA00022723"/>
    </source>
</evidence>
<feature type="transmembrane region" description="Helical" evidence="9">
    <location>
        <begin position="7"/>
        <end position="24"/>
    </location>
</feature>
<dbReference type="PANTHER" id="PTHR47947:SF24">
    <property type="entry name" value="ISOFLAVONE 2'-HYDROXYLASE-LIKE"/>
    <property type="match status" value="1"/>
</dbReference>
<comment type="caution">
    <text evidence="10">The sequence shown here is derived from an EMBL/GenBank/DDBJ whole genome shotgun (WGS) entry which is preliminary data.</text>
</comment>
<comment type="cofactor">
    <cofactor evidence="1 7">
        <name>heme</name>
        <dbReference type="ChEBI" id="CHEBI:30413"/>
    </cofactor>
</comment>
<dbReference type="Pfam" id="PF00067">
    <property type="entry name" value="p450"/>
    <property type="match status" value="1"/>
</dbReference>
<dbReference type="InterPro" id="IPR002401">
    <property type="entry name" value="Cyt_P450_E_grp-I"/>
</dbReference>
<proteinExistence type="inferred from homology"/>
<keyword evidence="11" id="KW-1185">Reference proteome</keyword>
<evidence type="ECO:0000256" key="7">
    <source>
        <dbReference type="PIRSR" id="PIRSR602401-1"/>
    </source>
</evidence>
<reference evidence="10" key="1">
    <citation type="submission" date="2023-02" db="EMBL/GenBank/DDBJ databases">
        <title>Genome of toxic invasive species Heracleum sosnowskyi carries increased number of genes despite the absence of recent whole-genome duplications.</title>
        <authorList>
            <person name="Schelkunov M."/>
            <person name="Shtratnikova V."/>
            <person name="Makarenko M."/>
            <person name="Klepikova A."/>
            <person name="Omelchenko D."/>
            <person name="Novikova G."/>
            <person name="Obukhova E."/>
            <person name="Bogdanov V."/>
            <person name="Penin A."/>
            <person name="Logacheva M."/>
        </authorList>
    </citation>
    <scope>NUCLEOTIDE SEQUENCE</scope>
    <source>
        <strain evidence="10">Hsosn_3</strain>
        <tissue evidence="10">Leaf</tissue>
    </source>
</reference>
<dbReference type="Proteomes" id="UP001237642">
    <property type="component" value="Unassembled WGS sequence"/>
</dbReference>
<evidence type="ECO:0000256" key="2">
    <source>
        <dbReference type="ARBA" id="ARBA00022617"/>
    </source>
</evidence>
<protein>
    <submittedName>
        <fullName evidence="10">Isoflavone 2'-hydroxylase</fullName>
    </submittedName>
</protein>
<evidence type="ECO:0000256" key="4">
    <source>
        <dbReference type="ARBA" id="ARBA00023002"/>
    </source>
</evidence>
<dbReference type="PROSITE" id="PS00086">
    <property type="entry name" value="CYTOCHROME_P450"/>
    <property type="match status" value="1"/>
</dbReference>
<dbReference type="InterPro" id="IPR001128">
    <property type="entry name" value="Cyt_P450"/>
</dbReference>
<keyword evidence="5 7" id="KW-0408">Iron</keyword>
<dbReference type="GO" id="GO:0016705">
    <property type="term" value="F:oxidoreductase activity, acting on paired donors, with incorporation or reduction of molecular oxygen"/>
    <property type="evidence" value="ECO:0007669"/>
    <property type="project" value="InterPro"/>
</dbReference>
<evidence type="ECO:0000256" key="6">
    <source>
        <dbReference type="ARBA" id="ARBA00023033"/>
    </source>
</evidence>
<keyword evidence="9" id="KW-0812">Transmembrane</keyword>
<keyword evidence="9" id="KW-1133">Transmembrane helix</keyword>
<name>A0AAD8NE60_9APIA</name>
<keyword evidence="2 7" id="KW-0349">Heme</keyword>
<evidence type="ECO:0000256" key="5">
    <source>
        <dbReference type="ARBA" id="ARBA00023004"/>
    </source>
</evidence>
<evidence type="ECO:0000256" key="1">
    <source>
        <dbReference type="ARBA" id="ARBA00001971"/>
    </source>
</evidence>
<organism evidence="10 11">
    <name type="scientific">Heracleum sosnowskyi</name>
    <dbReference type="NCBI Taxonomy" id="360622"/>
    <lineage>
        <taxon>Eukaryota</taxon>
        <taxon>Viridiplantae</taxon>
        <taxon>Streptophyta</taxon>
        <taxon>Embryophyta</taxon>
        <taxon>Tracheophyta</taxon>
        <taxon>Spermatophyta</taxon>
        <taxon>Magnoliopsida</taxon>
        <taxon>eudicotyledons</taxon>
        <taxon>Gunneridae</taxon>
        <taxon>Pentapetalae</taxon>
        <taxon>asterids</taxon>
        <taxon>campanulids</taxon>
        <taxon>Apiales</taxon>
        <taxon>Apiaceae</taxon>
        <taxon>Apioideae</taxon>
        <taxon>apioid superclade</taxon>
        <taxon>Tordylieae</taxon>
        <taxon>Tordyliinae</taxon>
        <taxon>Heracleum</taxon>
    </lineage>
</organism>
<dbReference type="InterPro" id="IPR050651">
    <property type="entry name" value="Plant_Cytochrome_P450_Monoox"/>
</dbReference>
<dbReference type="CDD" id="cd20653">
    <property type="entry name" value="CYP81"/>
    <property type="match status" value="1"/>
</dbReference>
<evidence type="ECO:0000313" key="10">
    <source>
        <dbReference type="EMBL" id="KAK1405542.1"/>
    </source>
</evidence>
<gene>
    <name evidence="10" type="ORF">POM88_005147</name>
</gene>
<feature type="binding site" description="axial binding residue" evidence="7">
    <location>
        <position position="436"/>
    </location>
    <ligand>
        <name>heme</name>
        <dbReference type="ChEBI" id="CHEBI:30413"/>
    </ligand>
    <ligandPart>
        <name>Fe</name>
        <dbReference type="ChEBI" id="CHEBI:18248"/>
    </ligandPart>
</feature>
<keyword evidence="4 8" id="KW-0560">Oxidoreductase</keyword>
<keyword evidence="6 8" id="KW-0503">Monooxygenase</keyword>
<dbReference type="GO" id="GO:0009805">
    <property type="term" value="P:coumarin biosynthetic process"/>
    <property type="evidence" value="ECO:0007669"/>
    <property type="project" value="UniProtKB-ARBA"/>
</dbReference>
<evidence type="ECO:0000256" key="9">
    <source>
        <dbReference type="SAM" id="Phobius"/>
    </source>
</evidence>
<dbReference type="EMBL" id="JAUIZM010000001">
    <property type="protein sequence ID" value="KAK1405542.1"/>
    <property type="molecule type" value="Genomic_DNA"/>
</dbReference>
<dbReference type="InterPro" id="IPR017972">
    <property type="entry name" value="Cyt_P450_CS"/>
</dbReference>
<dbReference type="PRINTS" id="PR00385">
    <property type="entry name" value="P450"/>
</dbReference>
<dbReference type="PANTHER" id="PTHR47947">
    <property type="entry name" value="CYTOCHROME P450 82C3-RELATED"/>
    <property type="match status" value="1"/>
</dbReference>
<evidence type="ECO:0000313" key="11">
    <source>
        <dbReference type="Proteomes" id="UP001237642"/>
    </source>
</evidence>
<dbReference type="GO" id="GO:0004497">
    <property type="term" value="F:monooxygenase activity"/>
    <property type="evidence" value="ECO:0007669"/>
    <property type="project" value="UniProtKB-KW"/>
</dbReference>
<dbReference type="PRINTS" id="PR00463">
    <property type="entry name" value="EP450I"/>
</dbReference>
<reference evidence="10" key="2">
    <citation type="submission" date="2023-05" db="EMBL/GenBank/DDBJ databases">
        <authorList>
            <person name="Schelkunov M.I."/>
        </authorList>
    </citation>
    <scope>NUCLEOTIDE SEQUENCE</scope>
    <source>
        <strain evidence="10">Hsosn_3</strain>
        <tissue evidence="10">Leaf</tissue>
    </source>
</reference>
<comment type="similarity">
    <text evidence="8">Belongs to the cytochrome P450 family.</text>
</comment>